<evidence type="ECO:0000259" key="3">
    <source>
        <dbReference type="Pfam" id="PF08241"/>
    </source>
</evidence>
<protein>
    <submittedName>
        <fullName evidence="4">2-heptaprenyl naphthoquinone</fullName>
    </submittedName>
</protein>
<dbReference type="CDD" id="cd02440">
    <property type="entry name" value="AdoMet_MTases"/>
    <property type="match status" value="1"/>
</dbReference>
<proteinExistence type="predicted"/>
<dbReference type="EMBL" id="JAAOAS010000078">
    <property type="protein sequence ID" value="KAF5597090.1"/>
    <property type="molecule type" value="Genomic_DNA"/>
</dbReference>
<evidence type="ECO:0000313" key="4">
    <source>
        <dbReference type="EMBL" id="KAF5597090.1"/>
    </source>
</evidence>
<dbReference type="AlphaFoldDB" id="A0A8H5PHW5"/>
<dbReference type="Gene3D" id="3.40.50.150">
    <property type="entry name" value="Vaccinia Virus protein VP39"/>
    <property type="match status" value="1"/>
</dbReference>
<keyword evidence="2" id="KW-0472">Membrane</keyword>
<dbReference type="Proteomes" id="UP000546213">
    <property type="component" value="Unassembled WGS sequence"/>
</dbReference>
<organism evidence="4 5">
    <name type="scientific">Fusarium pseudocircinatum</name>
    <dbReference type="NCBI Taxonomy" id="56676"/>
    <lineage>
        <taxon>Eukaryota</taxon>
        <taxon>Fungi</taxon>
        <taxon>Dikarya</taxon>
        <taxon>Ascomycota</taxon>
        <taxon>Pezizomycotina</taxon>
        <taxon>Sordariomycetes</taxon>
        <taxon>Hypocreomycetidae</taxon>
        <taxon>Hypocreales</taxon>
        <taxon>Nectriaceae</taxon>
        <taxon>Fusarium</taxon>
        <taxon>Fusarium fujikuroi species complex</taxon>
    </lineage>
</organism>
<dbReference type="GO" id="GO:0008757">
    <property type="term" value="F:S-adenosylmethionine-dependent methyltransferase activity"/>
    <property type="evidence" value="ECO:0007669"/>
    <property type="project" value="InterPro"/>
</dbReference>
<reference evidence="4 5" key="1">
    <citation type="submission" date="2020-05" db="EMBL/GenBank/DDBJ databases">
        <title>Identification and distribution of gene clusters putatively required for synthesis of sphingolipid metabolism inhibitors in phylogenetically diverse species of the filamentous fungus Fusarium.</title>
        <authorList>
            <person name="Kim H.-S."/>
            <person name="Busman M."/>
            <person name="Brown D.W."/>
            <person name="Divon H."/>
            <person name="Uhlig S."/>
            <person name="Proctor R.H."/>
        </authorList>
    </citation>
    <scope>NUCLEOTIDE SEQUENCE [LARGE SCALE GENOMIC DNA]</scope>
    <source>
        <strain evidence="4 5">NRRL 36939</strain>
    </source>
</reference>
<gene>
    <name evidence="4" type="ORF">FPCIR_3726</name>
</gene>
<dbReference type="OrthoDB" id="66144at2759"/>
<keyword evidence="2" id="KW-0812">Transmembrane</keyword>
<evidence type="ECO:0000256" key="2">
    <source>
        <dbReference type="SAM" id="Phobius"/>
    </source>
</evidence>
<dbReference type="SUPFAM" id="SSF53335">
    <property type="entry name" value="S-adenosyl-L-methionine-dependent methyltransferases"/>
    <property type="match status" value="1"/>
</dbReference>
<dbReference type="PANTHER" id="PTHR40623">
    <property type="entry name" value="INTEGRAL MEMBRANE PROTEIN"/>
    <property type="match status" value="1"/>
</dbReference>
<feature type="domain" description="Methyltransferase type 11" evidence="3">
    <location>
        <begin position="344"/>
        <end position="436"/>
    </location>
</feature>
<feature type="compositionally biased region" description="Polar residues" evidence="1">
    <location>
        <begin position="131"/>
        <end position="160"/>
    </location>
</feature>
<dbReference type="InterPro" id="IPR013216">
    <property type="entry name" value="Methyltransf_11"/>
</dbReference>
<evidence type="ECO:0000313" key="5">
    <source>
        <dbReference type="Proteomes" id="UP000546213"/>
    </source>
</evidence>
<keyword evidence="5" id="KW-1185">Reference proteome</keyword>
<feature type="compositionally biased region" description="Polar residues" evidence="1">
    <location>
        <begin position="167"/>
        <end position="200"/>
    </location>
</feature>
<name>A0A8H5PHW5_9HYPO</name>
<comment type="caution">
    <text evidence="4">The sequence shown here is derived from an EMBL/GenBank/DDBJ whole genome shotgun (WGS) entry which is preliminary data.</text>
</comment>
<dbReference type="Pfam" id="PF08241">
    <property type="entry name" value="Methyltransf_11"/>
    <property type="match status" value="1"/>
</dbReference>
<sequence length="576" mass="64284">MTAFFVDWELWQEMTFVLGCCIVLVFAVGLVKLWWSNRAIRRLEIIDEEKRARISLMSRCGIENMRAPEIPFGVRAILSGVEVEGIWISRPNSPGPCQLTPVATQVGRRIRLSKGKGKMIDIGSSECLSDALNSETTPSYPTSTKISQQDGIVSTEGIQSRQEHSDSASSMTKTQADSIVRPNSQINCNHTGSRSSSSCNDDFITPEQIPPGSTYRAAKCLATSEKAVDGKRGNTKRAPQSPQIREKAINIGIVEHAITSLNSGEPVPKDLEARGRSLGDYCPATSSGSRETPKMTSQTIHDIATKGFDDAQSYDAHRPSYPPAAVASLLGHLGLEGQSGRHILDLAAGTGKFTELLSARPEGYKIIAVEPLDSMRNALVAKKLSKVDVRPGTAAEMKDVEDGWADGCIVAQAFHWFAREESLKEIHRVLKPGAKLGLIWNAEEYNRPESWPSSTKWEQELSELNFNEKADNEPRFRHLLWKKVFDRQAEAEKPFFSTPIETEKITWSIWLTPDALWDRFDTLSWNKLRQGEERRLFREKFDKIIKNGDATFNENGEVELHGCTFFVWTSRLDGPE</sequence>
<feature type="region of interest" description="Disordered" evidence="1">
    <location>
        <begin position="131"/>
        <end position="202"/>
    </location>
</feature>
<evidence type="ECO:0000256" key="1">
    <source>
        <dbReference type="SAM" id="MobiDB-lite"/>
    </source>
</evidence>
<dbReference type="InterPro" id="IPR029063">
    <property type="entry name" value="SAM-dependent_MTases_sf"/>
</dbReference>
<feature type="transmembrane region" description="Helical" evidence="2">
    <location>
        <begin position="14"/>
        <end position="35"/>
    </location>
</feature>
<keyword evidence="2" id="KW-1133">Transmembrane helix</keyword>
<accession>A0A8H5PHW5</accession>
<dbReference type="PANTHER" id="PTHR40623:SF2">
    <property type="entry name" value="INTEGRAL MEMBRANE PROTEIN"/>
    <property type="match status" value="1"/>
</dbReference>